<evidence type="ECO:0000259" key="9">
    <source>
        <dbReference type="Pfam" id="PF00482"/>
    </source>
</evidence>
<evidence type="ECO:0000313" key="13">
    <source>
        <dbReference type="Proteomes" id="UP000011124"/>
    </source>
</evidence>
<dbReference type="KEGG" id="ssg:Selsp_1865"/>
<evidence type="ECO:0000313" key="11">
    <source>
        <dbReference type="EMBL" id="EEX78547.1"/>
    </source>
</evidence>
<accession>C9LRT1</accession>
<proteinExistence type="inferred from homology"/>
<evidence type="ECO:0000256" key="2">
    <source>
        <dbReference type="ARBA" id="ARBA00005745"/>
    </source>
</evidence>
<keyword evidence="3" id="KW-1003">Cell membrane</keyword>
<gene>
    <name evidence="10" type="ordered locus">Selsp_1865</name>
    <name evidence="11" type="ORF">SELSPUOL_00150</name>
</gene>
<protein>
    <submittedName>
        <fullName evidence="11">Bacterial type II secretion system domain protein F</fullName>
    </submittedName>
    <submittedName>
        <fullName evidence="10">Type II secretion system F domain protein</fullName>
    </submittedName>
</protein>
<dbReference type="STRING" id="546271.Selsp_1865"/>
<dbReference type="FunFam" id="1.20.81.30:FF:000001">
    <property type="entry name" value="Type II secretion system protein F"/>
    <property type="match status" value="1"/>
</dbReference>
<keyword evidence="13" id="KW-1185">Reference proteome</keyword>
<sequence length="397" mass="43482">MASFSYTARTEAGDLRRGEVEAATRTEAARLIQAHGLFAVALRRKSVLHLARRRAADRKYAMVFCRELALMLAAGLAANESLQLLAADAPQKRRAMLSDMARRMAHGATLAEAMAQHGEVFPPAISSLVRAGEAGGSLEPLLKRLADKEEKSWRVREKLQTALVYPALLALAAMFAVTFIFIFVLPNFVHMLDGLAVELPLPTRLVLGIGSLFERHGVAVLAALFVFPLALRLLYRERRLHFFADRLLLRLPLFGRLRLDLELMTLFDTLAVLMESGSALHEALAASEGVVQNRFLAALFSRTRREVERGGTLAAALAGSVVPPLVWELVRAGEHTGELAAMLEKAADFCRFAGEMRAERMEAMLEPLLVLFLGAVVGTVVLAVALPLLEMIGSYGY</sequence>
<evidence type="ECO:0000256" key="7">
    <source>
        <dbReference type="ARBA" id="ARBA00023136"/>
    </source>
</evidence>
<evidence type="ECO:0000256" key="1">
    <source>
        <dbReference type="ARBA" id="ARBA00004429"/>
    </source>
</evidence>
<comment type="subcellular location">
    <subcellularLocation>
        <location evidence="1">Cell inner membrane</location>
        <topology evidence="1">Multi-pass membrane protein</topology>
    </subcellularLocation>
</comment>
<evidence type="ECO:0000256" key="4">
    <source>
        <dbReference type="ARBA" id="ARBA00022519"/>
    </source>
</evidence>
<dbReference type="InterPro" id="IPR018076">
    <property type="entry name" value="T2SS_GspF_dom"/>
</dbReference>
<keyword evidence="6 8" id="KW-1133">Transmembrane helix</keyword>
<feature type="transmembrane region" description="Helical" evidence="8">
    <location>
        <begin position="162"/>
        <end position="185"/>
    </location>
</feature>
<evidence type="ECO:0000256" key="3">
    <source>
        <dbReference type="ARBA" id="ARBA00022475"/>
    </source>
</evidence>
<evidence type="ECO:0000256" key="5">
    <source>
        <dbReference type="ARBA" id="ARBA00022692"/>
    </source>
</evidence>
<organism evidence="11 12">
    <name type="scientific">Selenomonas sputigena (strain ATCC 35185 / DSM 20758 / CCUG 44933 / VPI D19B-28)</name>
    <dbReference type="NCBI Taxonomy" id="546271"/>
    <lineage>
        <taxon>Bacteria</taxon>
        <taxon>Bacillati</taxon>
        <taxon>Bacillota</taxon>
        <taxon>Negativicutes</taxon>
        <taxon>Selenomonadales</taxon>
        <taxon>Selenomonadaceae</taxon>
        <taxon>Selenomonas</taxon>
    </lineage>
</organism>
<dbReference type="EMBL" id="CP002637">
    <property type="protein sequence ID" value="AEC00819.1"/>
    <property type="molecule type" value="Genomic_DNA"/>
</dbReference>
<dbReference type="Gene3D" id="1.20.81.30">
    <property type="entry name" value="Type II secretion system (T2SS), domain F"/>
    <property type="match status" value="2"/>
</dbReference>
<comment type="similarity">
    <text evidence="2">Belongs to the GSP F family.</text>
</comment>
<dbReference type="InterPro" id="IPR003004">
    <property type="entry name" value="GspF/PilC"/>
</dbReference>
<dbReference type="PRINTS" id="PR00812">
    <property type="entry name" value="BCTERIALGSPF"/>
</dbReference>
<reference evidence="11 12" key="1">
    <citation type="submission" date="2009-09" db="EMBL/GenBank/DDBJ databases">
        <authorList>
            <person name="Weinstock G."/>
            <person name="Sodergren E."/>
            <person name="Clifton S."/>
            <person name="Fulton L."/>
            <person name="Fulton B."/>
            <person name="Courtney L."/>
            <person name="Fronick C."/>
            <person name="Harrison M."/>
            <person name="Strong C."/>
            <person name="Farmer C."/>
            <person name="Delahaunty K."/>
            <person name="Markovic C."/>
            <person name="Hall O."/>
            <person name="Minx P."/>
            <person name="Tomlinson C."/>
            <person name="Mitreva M."/>
            <person name="Nelson J."/>
            <person name="Hou S."/>
            <person name="Wollam A."/>
            <person name="Pepin K.H."/>
            <person name="Johnson M."/>
            <person name="Bhonagiri V."/>
            <person name="Nash W.E."/>
            <person name="Warren W."/>
            <person name="Chinwalla A."/>
            <person name="Mardis E.R."/>
            <person name="Wilson R.K."/>
        </authorList>
    </citation>
    <scope>NUCLEOTIDE SEQUENCE [LARGE SCALE GENOMIC DNA]</scope>
    <source>
        <strain evidence="11">ATCC 35185</strain>
        <strain evidence="12">ATCC 35185 / DSM 20758 / VPI D19B-28</strain>
    </source>
</reference>
<dbReference type="PANTHER" id="PTHR30012:SF0">
    <property type="entry name" value="TYPE II SECRETION SYSTEM PROTEIN F-RELATED"/>
    <property type="match status" value="1"/>
</dbReference>
<dbReference type="GO" id="GO:0005886">
    <property type="term" value="C:plasma membrane"/>
    <property type="evidence" value="ECO:0007669"/>
    <property type="project" value="UniProtKB-SubCell"/>
</dbReference>
<feature type="transmembrane region" description="Helical" evidence="8">
    <location>
        <begin position="205"/>
        <end position="231"/>
    </location>
</feature>
<dbReference type="eggNOG" id="COG1459">
    <property type="taxonomic scope" value="Bacteria"/>
</dbReference>
<feature type="domain" description="Type II secretion system protein GspF" evidence="9">
    <location>
        <begin position="64"/>
        <end position="186"/>
    </location>
</feature>
<evidence type="ECO:0000313" key="10">
    <source>
        <dbReference type="EMBL" id="AEC00819.1"/>
    </source>
</evidence>
<keyword evidence="7 8" id="KW-0472">Membrane</keyword>
<reference evidence="10 13" key="2">
    <citation type="submission" date="2011-04" db="EMBL/GenBank/DDBJ databases">
        <title>The complete genome of Selenomonas sputigena DSM 20758.</title>
        <authorList>
            <consortium name="US DOE Joint Genome Institute (JGI-PGF)"/>
            <person name="Lucas S."/>
            <person name="Copeland A."/>
            <person name="Lapidus A."/>
            <person name="Bruce D."/>
            <person name="Goodwin L."/>
            <person name="Pitluck S."/>
            <person name="Peters L."/>
            <person name="Kyrpides N."/>
            <person name="Mavromatis K."/>
            <person name="Ivanova N."/>
            <person name="Ovchinnikova G."/>
            <person name="Teshima H."/>
            <person name="Detter J.C."/>
            <person name="Tapia R."/>
            <person name="Han C."/>
            <person name="Land M."/>
            <person name="Hauser L."/>
            <person name="Markowitz V."/>
            <person name="Cheng J.-F."/>
            <person name="Hugenholtz P."/>
            <person name="Woyke T."/>
            <person name="Wu D."/>
            <person name="Gronow S."/>
            <person name="Wellnitz S."/>
            <person name="Schneider S."/>
            <person name="Klenk H.-P."/>
            <person name="Eisen J.A."/>
        </authorList>
    </citation>
    <scope>NUCLEOTIDE SEQUENCE [LARGE SCALE GENOMIC DNA]</scope>
    <source>
        <strain evidence="10">ATCC 35185</strain>
        <strain evidence="13">ATCC 35185 / DSM 20758 / VPI D19B-28</strain>
    </source>
</reference>
<name>C9LRT1_SELS3</name>
<dbReference type="PANTHER" id="PTHR30012">
    <property type="entry name" value="GENERAL SECRETION PATHWAY PROTEIN"/>
    <property type="match status" value="1"/>
</dbReference>
<dbReference type="Proteomes" id="UP000003505">
    <property type="component" value="Unassembled WGS sequence"/>
</dbReference>
<evidence type="ECO:0000256" key="6">
    <source>
        <dbReference type="ARBA" id="ARBA00022989"/>
    </source>
</evidence>
<dbReference type="RefSeq" id="WP_006190764.1">
    <property type="nucleotide sequence ID" value="NC_015437.1"/>
</dbReference>
<feature type="domain" description="Type II secretion system protein GspF" evidence="9">
    <location>
        <begin position="267"/>
        <end position="387"/>
    </location>
</feature>
<feature type="transmembrane region" description="Helical" evidence="8">
    <location>
        <begin position="368"/>
        <end position="389"/>
    </location>
</feature>
<evidence type="ECO:0000256" key="8">
    <source>
        <dbReference type="SAM" id="Phobius"/>
    </source>
</evidence>
<dbReference type="EMBL" id="ACKP02000002">
    <property type="protein sequence ID" value="EEX78547.1"/>
    <property type="molecule type" value="Genomic_DNA"/>
</dbReference>
<evidence type="ECO:0000313" key="12">
    <source>
        <dbReference type="Proteomes" id="UP000003505"/>
    </source>
</evidence>
<dbReference type="Proteomes" id="UP000011124">
    <property type="component" value="Chromosome"/>
</dbReference>
<keyword evidence="4" id="KW-0997">Cell inner membrane</keyword>
<keyword evidence="5 8" id="KW-0812">Transmembrane</keyword>
<dbReference type="InterPro" id="IPR042094">
    <property type="entry name" value="T2SS_GspF_sf"/>
</dbReference>
<dbReference type="OrthoDB" id="9805682at2"/>
<dbReference type="Pfam" id="PF00482">
    <property type="entry name" value="T2SSF"/>
    <property type="match status" value="2"/>
</dbReference>
<dbReference type="AlphaFoldDB" id="C9LRT1"/>
<dbReference type="HOGENOM" id="CLU_035032_2_1_9"/>